<dbReference type="PROSITE" id="PS00250">
    <property type="entry name" value="TGF_BETA_1"/>
    <property type="match status" value="1"/>
</dbReference>
<dbReference type="GO" id="GO:0008083">
    <property type="term" value="F:growth factor activity"/>
    <property type="evidence" value="ECO:0007669"/>
    <property type="project" value="UniProtKB-KW"/>
</dbReference>
<reference evidence="16" key="1">
    <citation type="journal article" date="2018" name="Genome Biol. Evol.">
        <title>A Comparative View on Sex Differentiation and Gametogenesis Genes in Lungfish and Coelacanths.</title>
        <authorList>
            <person name="Biscotti M.A."/>
            <person name="Adolfi M.C."/>
            <person name="Barucca M."/>
            <person name="Forconi M."/>
            <person name="Pallavicini A."/>
            <person name="Gerdol M."/>
            <person name="Canapa A."/>
            <person name="Schartl M."/>
        </authorList>
    </citation>
    <scope>NUCLEOTIDE SEQUENCE</scope>
</reference>
<dbReference type="PANTHER" id="PTHR15009:SF4">
    <property type="entry name" value="MUELLERIAN-INHIBITING FACTOR"/>
    <property type="match status" value="1"/>
</dbReference>
<dbReference type="GeneID" id="122817701"/>
<dbReference type="AlphaFoldDB" id="A0A2U9NKL5"/>
<evidence type="ECO:0000256" key="7">
    <source>
        <dbReference type="ARBA" id="ARBA00022782"/>
    </source>
</evidence>
<keyword evidence="10" id="KW-1015">Disulfide bond</keyword>
<evidence type="ECO:0000256" key="14">
    <source>
        <dbReference type="SAM" id="SignalP"/>
    </source>
</evidence>
<dbReference type="InterPro" id="IPR001839">
    <property type="entry name" value="TGF-b_C"/>
</dbReference>
<evidence type="ECO:0000256" key="8">
    <source>
        <dbReference type="ARBA" id="ARBA00023030"/>
    </source>
</evidence>
<dbReference type="SMART" id="SM00204">
    <property type="entry name" value="TGFB"/>
    <property type="match status" value="1"/>
</dbReference>
<dbReference type="GO" id="GO:0030154">
    <property type="term" value="P:cell differentiation"/>
    <property type="evidence" value="ECO:0007669"/>
    <property type="project" value="UniProtKB-KW"/>
</dbReference>
<dbReference type="RefSeq" id="XP_043946704.1">
    <property type="nucleotide sequence ID" value="XM_044090769.1"/>
</dbReference>
<evidence type="ECO:0000256" key="9">
    <source>
        <dbReference type="ARBA" id="ARBA00023156"/>
    </source>
</evidence>
<evidence type="ECO:0000256" key="12">
    <source>
        <dbReference type="ARBA" id="ARBA00031273"/>
    </source>
</evidence>
<feature type="domain" description="TGF-beta family profile" evidence="15">
    <location>
        <begin position="577"/>
        <end position="685"/>
    </location>
</feature>
<dbReference type="CTD" id="268"/>
<dbReference type="InterPro" id="IPR029034">
    <property type="entry name" value="Cystine-knot_cytokine"/>
</dbReference>
<evidence type="ECO:0000256" key="11">
    <source>
        <dbReference type="ARBA" id="ARBA00030008"/>
    </source>
</evidence>
<dbReference type="OrthoDB" id="9893739at2759"/>
<organism evidence="16">
    <name type="scientific">Protopterus annectens</name>
    <name type="common">African lungfish</name>
    <dbReference type="NCBI Taxonomy" id="7888"/>
    <lineage>
        <taxon>Eukaryota</taxon>
        <taxon>Metazoa</taxon>
        <taxon>Chordata</taxon>
        <taxon>Craniata</taxon>
        <taxon>Vertebrata</taxon>
        <taxon>Euteleostomi</taxon>
        <taxon>Dipnomorpha</taxon>
        <taxon>Ceratodontiformes</taxon>
        <taxon>Lepidosirenoidei</taxon>
        <taxon>Protopteridae</taxon>
        <taxon>Protopterus</taxon>
    </lineage>
</organism>
<evidence type="ECO:0000256" key="2">
    <source>
        <dbReference type="ARBA" id="ARBA00006656"/>
    </source>
</evidence>
<dbReference type="InterPro" id="IPR017948">
    <property type="entry name" value="TGFb_CS"/>
</dbReference>
<dbReference type="Pfam" id="PF00019">
    <property type="entry name" value="TGF_beta"/>
    <property type="match status" value="1"/>
</dbReference>
<evidence type="ECO:0000256" key="13">
    <source>
        <dbReference type="RuleBase" id="RU000354"/>
    </source>
</evidence>
<dbReference type="PANTHER" id="PTHR15009">
    <property type="entry name" value="MUELLERIAN-INHIBITING FACTOR"/>
    <property type="match status" value="1"/>
</dbReference>
<evidence type="ECO:0000256" key="10">
    <source>
        <dbReference type="ARBA" id="ARBA00023157"/>
    </source>
</evidence>
<keyword evidence="6 14" id="KW-0732">Signal</keyword>
<comment type="subcellular location">
    <subcellularLocation>
        <location evidence="1">Secreted</location>
    </subcellularLocation>
</comment>
<feature type="signal peptide" evidence="14">
    <location>
        <begin position="1"/>
        <end position="18"/>
    </location>
</feature>
<comment type="subunit">
    <text evidence="3">Homodimer; disulfide-linked.</text>
</comment>
<keyword evidence="7" id="KW-0221">Differentiation</keyword>
<feature type="chain" id="PRO_5016028110" description="Muellerian-inhibiting factor" evidence="14">
    <location>
        <begin position="19"/>
        <end position="685"/>
    </location>
</feature>
<protein>
    <recommendedName>
        <fullName evidence="4">Muellerian-inhibiting factor</fullName>
    </recommendedName>
    <alternativeName>
        <fullName evidence="11">Anti-Muellerian hormone</fullName>
    </alternativeName>
    <alternativeName>
        <fullName evidence="12">Muellerian-inhibiting substance</fullName>
    </alternativeName>
</protein>
<proteinExistence type="evidence at transcript level"/>
<dbReference type="SUPFAM" id="SSF57501">
    <property type="entry name" value="Cystine-knot cytokines"/>
    <property type="match status" value="1"/>
</dbReference>
<keyword evidence="9" id="KW-0334">Gonadal differentiation</keyword>
<dbReference type="InterPro" id="IPR021203">
    <property type="entry name" value="Muellerian-inhibiting_factor"/>
</dbReference>
<dbReference type="CDD" id="cd13757">
    <property type="entry name" value="TGF_beta_AMH"/>
    <property type="match status" value="1"/>
</dbReference>
<keyword evidence="8 13" id="KW-0339">Growth factor</keyword>
<dbReference type="EMBL" id="MH329954">
    <property type="protein sequence ID" value="AWT24621.1"/>
    <property type="molecule type" value="mRNA"/>
</dbReference>
<sequence length="685" mass="78090">MWAAEWMILQVLIILSYCKTSSKKENIAEQMQDLATPVNVPGASNSERHLSFDFSSAHENTAKRCTEEECNRERPIQKSDEHVLMHKTQDESVSSLFQAKTWPDFFQVHNENSPGLSPASEAGVSWSGVEEPVCRVAMGQTGGLNLKHLEVIGVLTSYESSFIEEVRQSVKVETGLSKFGACPDLEDFSALVSLRHIAAHLQDPRENKLIVMHLSEVTWGDDAKLQFKLVYHGDLNPYIETLQLSLLVFYLDQFEKPFIEKGEKIGAGGHGFQQNQTICITEATKYLIFTVGGIMGNISKGQFHFETSIKLWHYLNGSFFSETSAKQLLFGRDERCYTRMTPVIFLLTKRESMKQPLQTTTNGSPTLFHKNTRSPLNVNTEKKQEEHIAPDSHAASAVHRSTHELFLNHLRSFLSLVLEDSHDPPSNSVLHLQQEALTALPHQLLNISDPTIIQMLVSSESPLIFMFPRKSKSEWGQFLQWDLKGELLAMLTNRLQIVIEEVKEFPVFQNNETWLKLSQLLNYCYQSTNRHSPTVEHDSELPSSITKRRERKLHSFLLLKVLHTAKAFWIKKLKLSRENRNVNNEYCRLHQLYISLKYEGFILAPDRYLANNCQGPCTDLGAARNPRYTTHVILLIKMKNRGEELGRRPCCVPVQYTSSKMAHFTEGDIQIREIPNATVTECGCR</sequence>
<evidence type="ECO:0000313" key="16">
    <source>
        <dbReference type="EMBL" id="AWT24621.1"/>
    </source>
</evidence>
<evidence type="ECO:0000259" key="15">
    <source>
        <dbReference type="PROSITE" id="PS51362"/>
    </source>
</evidence>
<name>A0A2U9NKL5_PROAN</name>
<evidence type="ECO:0000256" key="4">
    <source>
        <dbReference type="ARBA" id="ARBA00020473"/>
    </source>
</evidence>
<dbReference type="GO" id="GO:0007506">
    <property type="term" value="P:gonadal mesoderm development"/>
    <property type="evidence" value="ECO:0007669"/>
    <property type="project" value="UniProtKB-KW"/>
</dbReference>
<evidence type="ECO:0000256" key="1">
    <source>
        <dbReference type="ARBA" id="ARBA00004613"/>
    </source>
</evidence>
<keyword evidence="5" id="KW-0964">Secreted</keyword>
<dbReference type="Pfam" id="PF04709">
    <property type="entry name" value="AMH_N"/>
    <property type="match status" value="1"/>
</dbReference>
<comment type="similarity">
    <text evidence="2 13">Belongs to the TGF-beta family.</text>
</comment>
<evidence type="ECO:0000256" key="6">
    <source>
        <dbReference type="ARBA" id="ARBA00022729"/>
    </source>
</evidence>
<dbReference type="Gene3D" id="2.10.90.10">
    <property type="entry name" value="Cystine-knot cytokines"/>
    <property type="match status" value="1"/>
</dbReference>
<evidence type="ECO:0000256" key="3">
    <source>
        <dbReference type="ARBA" id="ARBA00011748"/>
    </source>
</evidence>
<dbReference type="GO" id="GO:0005576">
    <property type="term" value="C:extracellular region"/>
    <property type="evidence" value="ECO:0007669"/>
    <property type="project" value="UniProtKB-SubCell"/>
</dbReference>
<accession>A0A2U9NKL5</accession>
<dbReference type="PROSITE" id="PS51362">
    <property type="entry name" value="TGF_BETA_2"/>
    <property type="match status" value="1"/>
</dbReference>
<dbReference type="InterPro" id="IPR006799">
    <property type="entry name" value="AMH_N"/>
</dbReference>
<evidence type="ECO:0000256" key="5">
    <source>
        <dbReference type="ARBA" id="ARBA00022525"/>
    </source>
</evidence>